<organism evidence="2 3">
    <name type="scientific">Camelimonas lactis</name>
    <dbReference type="NCBI Taxonomy" id="659006"/>
    <lineage>
        <taxon>Bacteria</taxon>
        <taxon>Pseudomonadati</taxon>
        <taxon>Pseudomonadota</taxon>
        <taxon>Alphaproteobacteria</taxon>
        <taxon>Hyphomicrobiales</taxon>
        <taxon>Chelatococcaceae</taxon>
        <taxon>Camelimonas</taxon>
    </lineage>
</organism>
<dbReference type="Proteomes" id="UP000294881">
    <property type="component" value="Unassembled WGS sequence"/>
</dbReference>
<evidence type="ECO:0000313" key="3">
    <source>
        <dbReference type="Proteomes" id="UP000294881"/>
    </source>
</evidence>
<dbReference type="InterPro" id="IPR010621">
    <property type="entry name" value="DUF1214"/>
</dbReference>
<dbReference type="RefSeq" id="WP_132004884.1">
    <property type="nucleotide sequence ID" value="NZ_JBHUNN010000002.1"/>
</dbReference>
<dbReference type="Gene3D" id="2.60.120.600">
    <property type="entry name" value="Domain of unknown function DUF1214, C-terminal domain"/>
    <property type="match status" value="1"/>
</dbReference>
<keyword evidence="3" id="KW-1185">Reference proteome</keyword>
<gene>
    <name evidence="2" type="ORF">EV666_10485</name>
</gene>
<dbReference type="InterPro" id="IPR037049">
    <property type="entry name" value="DUF1214_C_sf"/>
</dbReference>
<dbReference type="PIRSF" id="PIRSF009471">
    <property type="entry name" value="UCP009471"/>
    <property type="match status" value="1"/>
</dbReference>
<dbReference type="PANTHER" id="PTHR36509">
    <property type="entry name" value="BLL3101 PROTEIN"/>
    <property type="match status" value="1"/>
</dbReference>
<name>A0A4R2GX71_9HYPH</name>
<dbReference type="SUPFAM" id="SSF160935">
    <property type="entry name" value="VPA0735-like"/>
    <property type="match status" value="1"/>
</dbReference>
<evidence type="ECO:0000259" key="1">
    <source>
        <dbReference type="Pfam" id="PF06742"/>
    </source>
</evidence>
<dbReference type="InterPro" id="IPR012038">
    <property type="entry name" value="UCP009471"/>
</dbReference>
<protein>
    <recommendedName>
        <fullName evidence="1">DUF1214 domain-containing protein</fullName>
    </recommendedName>
</protein>
<sequence length="191" mass="20063">MRLIVMTFITLLVAAITGFGSTWLALREQPPTGAVQLGQWRAWPSTGGPAIDPYARAIIQRSGALQLGTGEGVELVADLDSEGRPLSGDCVYDMTGPTPEARIWTLTATATGGKASGEPPSSLTSEGLLRGPGGALAIAIAATPEPGAWLRVPAGEPFRLTLRLYDSPTGFTTRPHVADQLTPVIRRRSCS</sequence>
<feature type="domain" description="DUF1214" evidence="1">
    <location>
        <begin position="72"/>
        <end position="167"/>
    </location>
</feature>
<dbReference type="EMBL" id="SLWL01000004">
    <property type="protein sequence ID" value="TCO14133.1"/>
    <property type="molecule type" value="Genomic_DNA"/>
</dbReference>
<accession>A0A4R2GX71</accession>
<dbReference type="PANTHER" id="PTHR36509:SF2">
    <property type="entry name" value="BLL3101 PROTEIN"/>
    <property type="match status" value="1"/>
</dbReference>
<reference evidence="2 3" key="1">
    <citation type="submission" date="2019-03" db="EMBL/GenBank/DDBJ databases">
        <title>Genomic Encyclopedia of Type Strains, Phase IV (KMG-IV): sequencing the most valuable type-strain genomes for metagenomic binning, comparative biology and taxonomic classification.</title>
        <authorList>
            <person name="Goeker M."/>
        </authorList>
    </citation>
    <scope>NUCLEOTIDE SEQUENCE [LARGE SCALE GENOMIC DNA]</scope>
    <source>
        <strain evidence="2 3">DSM 22958</strain>
    </source>
</reference>
<dbReference type="OrthoDB" id="7837485at2"/>
<comment type="caution">
    <text evidence="2">The sequence shown here is derived from an EMBL/GenBank/DDBJ whole genome shotgun (WGS) entry which is preliminary data.</text>
</comment>
<proteinExistence type="predicted"/>
<dbReference type="Pfam" id="PF06742">
    <property type="entry name" value="DUF1214"/>
    <property type="match status" value="1"/>
</dbReference>
<evidence type="ECO:0000313" key="2">
    <source>
        <dbReference type="EMBL" id="TCO14133.1"/>
    </source>
</evidence>
<dbReference type="AlphaFoldDB" id="A0A4R2GX71"/>